<evidence type="ECO:0000313" key="4">
    <source>
        <dbReference type="Proteomes" id="UP000191418"/>
    </source>
</evidence>
<dbReference type="PANTHER" id="PTHR33279:SF6">
    <property type="entry name" value="SULFUR CARRIER PROTEIN YEDF-RELATED"/>
    <property type="match status" value="1"/>
</dbReference>
<feature type="domain" description="UPF0033" evidence="2">
    <location>
        <begin position="8"/>
        <end position="76"/>
    </location>
</feature>
<evidence type="ECO:0000259" key="2">
    <source>
        <dbReference type="Pfam" id="PF01206"/>
    </source>
</evidence>
<dbReference type="Gene3D" id="3.30.110.40">
    <property type="entry name" value="TusA-like domain"/>
    <property type="match status" value="1"/>
</dbReference>
<comment type="caution">
    <text evidence="3">The sequence shown here is derived from an EMBL/GenBank/DDBJ whole genome shotgun (WGS) entry which is preliminary data.</text>
</comment>
<name>A0A1T4LI90_9GAMM</name>
<dbReference type="OrthoDB" id="9797551at2"/>
<dbReference type="RefSeq" id="WP_078744094.1">
    <property type="nucleotide sequence ID" value="NZ_FUXG01000002.1"/>
</dbReference>
<dbReference type="Proteomes" id="UP000191418">
    <property type="component" value="Unassembled WGS sequence"/>
</dbReference>
<sequence>MSIAVDVELDTSGLNCPMPILKTKLALNQMQSQQVLKVVSTDAGSWEDFAAFIGRSSHQLLSREQQDSLYIYFIRKDGRET</sequence>
<organism evidence="3 4">
    <name type="scientific">Oceanospirillum multiglobuliferum</name>
    <dbReference type="NCBI Taxonomy" id="64969"/>
    <lineage>
        <taxon>Bacteria</taxon>
        <taxon>Pseudomonadati</taxon>
        <taxon>Pseudomonadota</taxon>
        <taxon>Gammaproteobacteria</taxon>
        <taxon>Oceanospirillales</taxon>
        <taxon>Oceanospirillaceae</taxon>
        <taxon>Oceanospirillum</taxon>
    </lineage>
</organism>
<dbReference type="AlphaFoldDB" id="A0A1T4LI90"/>
<dbReference type="PANTHER" id="PTHR33279">
    <property type="entry name" value="SULFUR CARRIER PROTEIN YEDF-RELATED"/>
    <property type="match status" value="1"/>
</dbReference>
<reference evidence="3 4" key="1">
    <citation type="submission" date="2017-01" db="EMBL/GenBank/DDBJ databases">
        <title>Genome Sequencing of a Marine Spirillum, Oceanospirillum multiglobuliferum ATCC 33336, from Japan.</title>
        <authorList>
            <person name="Carney J.G."/>
            <person name="Trachtenberg A.M."/>
            <person name="Rheaume B.A."/>
            <person name="Linnane J.D."/>
            <person name="Pitts N.L."/>
            <person name="Mykles D.L."/>
            <person name="Maclea K.S."/>
        </authorList>
    </citation>
    <scope>NUCLEOTIDE SEQUENCE [LARGE SCALE GENOMIC DNA]</scope>
    <source>
        <strain evidence="3 4">ATCC 33336</strain>
    </source>
</reference>
<dbReference type="EMBL" id="MTSM01000002">
    <property type="protein sequence ID" value="OPX56647.1"/>
    <property type="molecule type" value="Genomic_DNA"/>
</dbReference>
<dbReference type="SUPFAM" id="SSF64307">
    <property type="entry name" value="SirA-like"/>
    <property type="match status" value="1"/>
</dbReference>
<dbReference type="STRING" id="64969.SAMN02745127_00487"/>
<gene>
    <name evidence="3" type="ORF">BTE48_01740</name>
</gene>
<dbReference type="Pfam" id="PF01206">
    <property type="entry name" value="TusA"/>
    <property type="match status" value="1"/>
</dbReference>
<evidence type="ECO:0000313" key="3">
    <source>
        <dbReference type="EMBL" id="OPX56647.1"/>
    </source>
</evidence>
<dbReference type="InterPro" id="IPR036868">
    <property type="entry name" value="TusA-like_sf"/>
</dbReference>
<dbReference type="CDD" id="cd00291">
    <property type="entry name" value="SirA_YedF_YeeD"/>
    <property type="match status" value="1"/>
</dbReference>
<proteinExistence type="inferred from homology"/>
<dbReference type="InterPro" id="IPR001455">
    <property type="entry name" value="TusA-like"/>
</dbReference>
<protein>
    <recommendedName>
        <fullName evidence="2">UPF0033 domain-containing protein</fullName>
    </recommendedName>
</protein>
<keyword evidence="4" id="KW-1185">Reference proteome</keyword>
<evidence type="ECO:0000256" key="1">
    <source>
        <dbReference type="ARBA" id="ARBA00008984"/>
    </source>
</evidence>
<accession>A0A1T4LI90</accession>
<comment type="similarity">
    <text evidence="1">Belongs to the sulfur carrier protein TusA family.</text>
</comment>